<keyword evidence="2" id="KW-1133">Transmembrane helix</keyword>
<feature type="compositionally biased region" description="Basic and acidic residues" evidence="1">
    <location>
        <begin position="257"/>
        <end position="269"/>
    </location>
</feature>
<gene>
    <name evidence="3" type="ORF">JTE90_001261</name>
</gene>
<sequence length="610" mass="67820">MSRAGIDSKRSWLVAFACFVVQIVTFGLTESQGLLFVSAIDRYDTTRGKASMPFTLAYCVRSATGPFIGYIGTKFGIRIVTLSGCIVSCISVASCFFAEDILEVTILWGVVFGIGLGLETSLLSVIINEHFVKNRVKANALNVSGASIGVLVLSPVVHYIVDNYGLSAAFLIISGVMLHSIPAALIMIITKPEESTAHPPLHYTNDNISVSMESISTTHSQRYVKKKMPVCYEVQEEDGNQNDQEQHELSPREQLYERPARDQQHHELAAADSQLPKNGTSNAKKSKSVILSVSNLNPQKKGFMSKMFPRKQAYTVNSIVGEIKLTESHRRRTSSNVESQHQQFESSISYDSVFTRRMSVNNYSMKLVQRKSLKNLLCNQQSCEPTQVSSHKKFKDQWQLLRLFLDPIYIFIVIGSGIYYFTITAIYTIVIDYAQDIGVPKEYSPYILMWIAFSDMCAFPFLGWIIERGYLSQSRYSALSFLGLGITTQAMVWCPNTPVLLFIITWFELSQCGVIILIAPLVAEYMDPDLQATGIASVTILSSPITLAISPLVGYFRDTSGSYAGVFDVLSAATFVCCILTACIPILEKWRKTSRPKRKIGKNVAMIGGH</sequence>
<feature type="transmembrane region" description="Helical" evidence="2">
    <location>
        <begin position="52"/>
        <end position="72"/>
    </location>
</feature>
<dbReference type="InterPro" id="IPR036259">
    <property type="entry name" value="MFS_trans_sf"/>
</dbReference>
<evidence type="ECO:0000256" key="2">
    <source>
        <dbReference type="SAM" id="Phobius"/>
    </source>
</evidence>
<evidence type="ECO:0000313" key="4">
    <source>
        <dbReference type="Proteomes" id="UP000827092"/>
    </source>
</evidence>
<feature type="transmembrane region" description="Helical" evidence="2">
    <location>
        <begin position="562"/>
        <end position="587"/>
    </location>
</feature>
<comment type="caution">
    <text evidence="3">The sequence shown here is derived from an EMBL/GenBank/DDBJ whole genome shotgun (WGS) entry which is preliminary data.</text>
</comment>
<feature type="transmembrane region" description="Helical" evidence="2">
    <location>
        <begin position="408"/>
        <end position="431"/>
    </location>
</feature>
<dbReference type="SUPFAM" id="SSF103473">
    <property type="entry name" value="MFS general substrate transporter"/>
    <property type="match status" value="1"/>
</dbReference>
<protein>
    <submittedName>
        <fullName evidence="3">Uncharacterized protein</fullName>
    </submittedName>
</protein>
<keyword evidence="4" id="KW-1185">Reference proteome</keyword>
<organism evidence="3 4">
    <name type="scientific">Oedothorax gibbosus</name>
    <dbReference type="NCBI Taxonomy" id="931172"/>
    <lineage>
        <taxon>Eukaryota</taxon>
        <taxon>Metazoa</taxon>
        <taxon>Ecdysozoa</taxon>
        <taxon>Arthropoda</taxon>
        <taxon>Chelicerata</taxon>
        <taxon>Arachnida</taxon>
        <taxon>Araneae</taxon>
        <taxon>Araneomorphae</taxon>
        <taxon>Entelegynae</taxon>
        <taxon>Araneoidea</taxon>
        <taxon>Linyphiidae</taxon>
        <taxon>Erigoninae</taxon>
        <taxon>Oedothorax</taxon>
    </lineage>
</organism>
<dbReference type="Pfam" id="PF07690">
    <property type="entry name" value="MFS_1"/>
    <property type="match status" value="1"/>
</dbReference>
<dbReference type="InterPro" id="IPR050327">
    <property type="entry name" value="Proton-linked_MCT"/>
</dbReference>
<feature type="transmembrane region" description="Helical" evidence="2">
    <location>
        <begin position="167"/>
        <end position="189"/>
    </location>
</feature>
<reference evidence="3 4" key="1">
    <citation type="journal article" date="2022" name="Nat. Ecol. Evol.">
        <title>A masculinizing supergene underlies an exaggerated male reproductive morph in a spider.</title>
        <authorList>
            <person name="Hendrickx F."/>
            <person name="De Corte Z."/>
            <person name="Sonet G."/>
            <person name="Van Belleghem S.M."/>
            <person name="Kostlbacher S."/>
            <person name="Vangestel C."/>
        </authorList>
    </citation>
    <scope>NUCLEOTIDE SEQUENCE [LARGE SCALE GENOMIC DNA]</scope>
    <source>
        <strain evidence="3">W744_W776</strain>
    </source>
</reference>
<accession>A0AAV6VVE3</accession>
<feature type="region of interest" description="Disordered" evidence="1">
    <location>
        <begin position="257"/>
        <end position="286"/>
    </location>
</feature>
<dbReference type="PANTHER" id="PTHR11360:SF303">
    <property type="entry name" value="MAJOR FACILITATOR SUPERFAMILY (MFS) PROFILE DOMAIN-CONTAINING PROTEIN"/>
    <property type="match status" value="1"/>
</dbReference>
<feature type="transmembrane region" description="Helical" evidence="2">
    <location>
        <begin position="499"/>
        <end position="523"/>
    </location>
</feature>
<dbReference type="GO" id="GO:0008028">
    <property type="term" value="F:monocarboxylic acid transmembrane transporter activity"/>
    <property type="evidence" value="ECO:0007669"/>
    <property type="project" value="TreeGrafter"/>
</dbReference>
<dbReference type="Gene3D" id="1.20.1250.20">
    <property type="entry name" value="MFS general substrate transporter like domains"/>
    <property type="match status" value="2"/>
</dbReference>
<evidence type="ECO:0000313" key="3">
    <source>
        <dbReference type="EMBL" id="KAG8200033.1"/>
    </source>
</evidence>
<dbReference type="EMBL" id="JAFNEN010000021">
    <property type="protein sequence ID" value="KAG8200033.1"/>
    <property type="molecule type" value="Genomic_DNA"/>
</dbReference>
<feature type="transmembrane region" description="Helical" evidence="2">
    <location>
        <begin position="12"/>
        <end position="40"/>
    </location>
</feature>
<evidence type="ECO:0000256" key="1">
    <source>
        <dbReference type="SAM" id="MobiDB-lite"/>
    </source>
</evidence>
<feature type="transmembrane region" description="Helical" evidence="2">
    <location>
        <begin position="79"/>
        <end position="99"/>
    </location>
</feature>
<name>A0AAV6VVE3_9ARAC</name>
<feature type="transmembrane region" description="Helical" evidence="2">
    <location>
        <begin position="476"/>
        <end position="493"/>
    </location>
</feature>
<feature type="transmembrane region" description="Helical" evidence="2">
    <location>
        <begin position="105"/>
        <end position="127"/>
    </location>
</feature>
<keyword evidence="2" id="KW-0472">Membrane</keyword>
<dbReference type="InterPro" id="IPR011701">
    <property type="entry name" value="MFS"/>
</dbReference>
<keyword evidence="2" id="KW-0812">Transmembrane</keyword>
<dbReference type="Proteomes" id="UP000827092">
    <property type="component" value="Unassembled WGS sequence"/>
</dbReference>
<feature type="transmembrane region" description="Helical" evidence="2">
    <location>
        <begin position="139"/>
        <end position="161"/>
    </location>
</feature>
<feature type="transmembrane region" description="Helical" evidence="2">
    <location>
        <begin position="443"/>
        <end position="464"/>
    </location>
</feature>
<dbReference type="PANTHER" id="PTHR11360">
    <property type="entry name" value="MONOCARBOXYLATE TRANSPORTER"/>
    <property type="match status" value="1"/>
</dbReference>
<feature type="compositionally biased region" description="Polar residues" evidence="1">
    <location>
        <begin position="275"/>
        <end position="286"/>
    </location>
</feature>
<dbReference type="AlphaFoldDB" id="A0AAV6VVE3"/>
<feature type="transmembrane region" description="Helical" evidence="2">
    <location>
        <begin position="535"/>
        <end position="556"/>
    </location>
</feature>
<proteinExistence type="predicted"/>